<dbReference type="InterPro" id="IPR027417">
    <property type="entry name" value="P-loop_NTPase"/>
</dbReference>
<comment type="similarity">
    <text evidence="1">Belongs to the ABC transporter superfamily.</text>
</comment>
<dbReference type="InterPro" id="IPR003439">
    <property type="entry name" value="ABC_transporter-like_ATP-bd"/>
</dbReference>
<evidence type="ECO:0000256" key="3">
    <source>
        <dbReference type="ARBA" id="ARBA00022741"/>
    </source>
</evidence>
<dbReference type="AlphaFoldDB" id="A0A7C4XKN3"/>
<accession>A0A7C4XKN3</accession>
<gene>
    <name evidence="6" type="ORF">ENV60_06030</name>
</gene>
<feature type="domain" description="ABC transporter" evidence="5">
    <location>
        <begin position="2"/>
        <end position="229"/>
    </location>
</feature>
<evidence type="ECO:0000256" key="2">
    <source>
        <dbReference type="ARBA" id="ARBA00022448"/>
    </source>
</evidence>
<keyword evidence="3" id="KW-0547">Nucleotide-binding</keyword>
<protein>
    <submittedName>
        <fullName evidence="6">ATP-binding cassette domain-containing protein</fullName>
    </submittedName>
</protein>
<dbReference type="Pfam" id="PF00005">
    <property type="entry name" value="ABC_tran"/>
    <property type="match status" value="1"/>
</dbReference>
<dbReference type="GO" id="GO:0005524">
    <property type="term" value="F:ATP binding"/>
    <property type="evidence" value="ECO:0007669"/>
    <property type="project" value="UniProtKB-KW"/>
</dbReference>
<dbReference type="SUPFAM" id="SSF52540">
    <property type="entry name" value="P-loop containing nucleoside triphosphate hydrolases"/>
    <property type="match status" value="1"/>
</dbReference>
<organism evidence="6">
    <name type="scientific">candidate division WOR-3 bacterium</name>
    <dbReference type="NCBI Taxonomy" id="2052148"/>
    <lineage>
        <taxon>Bacteria</taxon>
        <taxon>Bacteria division WOR-3</taxon>
    </lineage>
</organism>
<name>A0A7C4XKN3_UNCW3</name>
<sequence length="311" mass="35117">MIEVENLSKYFGETKAVDGISFNIGKGEIVAFLGPNGAGKTTTMRMLTGFLPPTRGRCLIKGVDVFAEPTKTKQWIGYLPEDNPLYPDMKVYEYLEFIGEIREISNLKSRVREVGEICGLDNVLNKEIGVLSRGYRQRVGVAQAIIHNPDILILDEPTEGLDPNQVLELRNLIKELGKEKTVMLSTHILSEAEATCERVLIINKGKIVADGAKDEIETIARGGETITLEIFSEKEPKDALNKIPGIKEVREISKESVSEKGFRYRFEITAQNDIREEIFDTAVSKKWKIFELHRKSTSLEDLFRELTKEQL</sequence>
<keyword evidence="4 6" id="KW-0067">ATP-binding</keyword>
<proteinExistence type="inferred from homology"/>
<dbReference type="InterPro" id="IPR003593">
    <property type="entry name" value="AAA+_ATPase"/>
</dbReference>
<evidence type="ECO:0000256" key="4">
    <source>
        <dbReference type="ARBA" id="ARBA00022840"/>
    </source>
</evidence>
<dbReference type="PROSITE" id="PS50893">
    <property type="entry name" value="ABC_TRANSPORTER_2"/>
    <property type="match status" value="1"/>
</dbReference>
<comment type="caution">
    <text evidence="6">The sequence shown here is derived from an EMBL/GenBank/DDBJ whole genome shotgun (WGS) entry which is preliminary data.</text>
</comment>
<dbReference type="GO" id="GO:0016887">
    <property type="term" value="F:ATP hydrolysis activity"/>
    <property type="evidence" value="ECO:0007669"/>
    <property type="project" value="InterPro"/>
</dbReference>
<dbReference type="SMART" id="SM00382">
    <property type="entry name" value="AAA"/>
    <property type="match status" value="1"/>
</dbReference>
<evidence type="ECO:0000256" key="1">
    <source>
        <dbReference type="ARBA" id="ARBA00005417"/>
    </source>
</evidence>
<dbReference type="CDD" id="cd03230">
    <property type="entry name" value="ABC_DR_subfamily_A"/>
    <property type="match status" value="1"/>
</dbReference>
<reference evidence="6" key="1">
    <citation type="journal article" date="2020" name="mSystems">
        <title>Genome- and Community-Level Interaction Insights into Carbon Utilization and Element Cycling Functions of Hydrothermarchaeota in Hydrothermal Sediment.</title>
        <authorList>
            <person name="Zhou Z."/>
            <person name="Liu Y."/>
            <person name="Xu W."/>
            <person name="Pan J."/>
            <person name="Luo Z.H."/>
            <person name="Li M."/>
        </authorList>
    </citation>
    <scope>NUCLEOTIDE SEQUENCE [LARGE SCALE GENOMIC DNA]</scope>
    <source>
        <strain evidence="6">SpSt-774</strain>
    </source>
</reference>
<dbReference type="EMBL" id="DTGZ01000108">
    <property type="protein sequence ID" value="HGV97836.1"/>
    <property type="molecule type" value="Genomic_DNA"/>
</dbReference>
<keyword evidence="2" id="KW-0813">Transport</keyword>
<evidence type="ECO:0000313" key="6">
    <source>
        <dbReference type="EMBL" id="HGV97836.1"/>
    </source>
</evidence>
<dbReference type="Gene3D" id="3.40.50.300">
    <property type="entry name" value="P-loop containing nucleotide triphosphate hydrolases"/>
    <property type="match status" value="1"/>
</dbReference>
<evidence type="ECO:0000259" key="5">
    <source>
        <dbReference type="PROSITE" id="PS50893"/>
    </source>
</evidence>
<dbReference type="PANTHER" id="PTHR43335">
    <property type="entry name" value="ABC TRANSPORTER, ATP-BINDING PROTEIN"/>
    <property type="match status" value="1"/>
</dbReference>
<dbReference type="PANTHER" id="PTHR43335:SF4">
    <property type="entry name" value="ABC TRANSPORTER, ATP-BINDING PROTEIN"/>
    <property type="match status" value="1"/>
</dbReference>